<evidence type="ECO:0000313" key="3">
    <source>
        <dbReference type="EMBL" id="GID14446.1"/>
    </source>
</evidence>
<protein>
    <recommendedName>
        <fullName evidence="2">UPF0145 protein Aru02nite_53350</fullName>
    </recommendedName>
</protein>
<dbReference type="Proteomes" id="UP000612808">
    <property type="component" value="Unassembled WGS sequence"/>
</dbReference>
<dbReference type="PANTHER" id="PTHR34068:SF2">
    <property type="entry name" value="UPF0145 PROTEIN SCO3412"/>
    <property type="match status" value="1"/>
</dbReference>
<evidence type="ECO:0000313" key="4">
    <source>
        <dbReference type="Proteomes" id="UP000612808"/>
    </source>
</evidence>
<reference evidence="3" key="1">
    <citation type="submission" date="2021-01" db="EMBL/GenBank/DDBJ databases">
        <title>Whole genome shotgun sequence of Actinocatenispora rupis NBRC 107355.</title>
        <authorList>
            <person name="Komaki H."/>
            <person name="Tamura T."/>
        </authorList>
    </citation>
    <scope>NUCLEOTIDE SEQUENCE</scope>
    <source>
        <strain evidence="3">NBRC 107355</strain>
    </source>
</reference>
<proteinExistence type="inferred from homology"/>
<evidence type="ECO:0000256" key="2">
    <source>
        <dbReference type="HAMAP-Rule" id="MF_00338"/>
    </source>
</evidence>
<dbReference type="HAMAP" id="MF_00338">
    <property type="entry name" value="UPF0145"/>
    <property type="match status" value="1"/>
</dbReference>
<comment type="caution">
    <text evidence="3">The sequence shown here is derived from an EMBL/GenBank/DDBJ whole genome shotgun (WGS) entry which is preliminary data.</text>
</comment>
<dbReference type="AlphaFoldDB" id="A0A8J3JA13"/>
<accession>A0A8J3JA13</accession>
<dbReference type="InterPro" id="IPR002765">
    <property type="entry name" value="UPF0145_YbjQ-like"/>
</dbReference>
<dbReference type="SUPFAM" id="SSF117782">
    <property type="entry name" value="YbjQ-like"/>
    <property type="match status" value="1"/>
</dbReference>
<evidence type="ECO:0000256" key="1">
    <source>
        <dbReference type="ARBA" id="ARBA00010751"/>
    </source>
</evidence>
<sequence length="129" mass="13659">MLMATTNEVPGYTTTRMLGEVFGVTVRRLDFGNTLTAGFSSMGGGEVPQLTSLVVQSRNQAMGRLVEAARRRGANAVVGMRFDTGDMSGSLSEICAYGTAVWVEPATEEARAQYAGMVEAGRVPATPPH</sequence>
<dbReference type="Gene3D" id="3.30.110.70">
    <property type="entry name" value="Hypothetical protein apc22750. Chain B"/>
    <property type="match status" value="1"/>
</dbReference>
<comment type="similarity">
    <text evidence="1 2">Belongs to the UPF0145 family.</text>
</comment>
<name>A0A8J3JA13_9ACTN</name>
<organism evidence="3 4">
    <name type="scientific">Actinocatenispora rupis</name>
    <dbReference type="NCBI Taxonomy" id="519421"/>
    <lineage>
        <taxon>Bacteria</taxon>
        <taxon>Bacillati</taxon>
        <taxon>Actinomycetota</taxon>
        <taxon>Actinomycetes</taxon>
        <taxon>Micromonosporales</taxon>
        <taxon>Micromonosporaceae</taxon>
        <taxon>Actinocatenispora</taxon>
    </lineage>
</organism>
<gene>
    <name evidence="3" type="ORF">Aru02nite_53350</name>
</gene>
<dbReference type="InterPro" id="IPR035439">
    <property type="entry name" value="UPF0145_dom_sf"/>
</dbReference>
<keyword evidence="4" id="KW-1185">Reference proteome</keyword>
<dbReference type="RefSeq" id="WP_203662260.1">
    <property type="nucleotide sequence ID" value="NZ_BAAAZM010000018.1"/>
</dbReference>
<dbReference type="Pfam" id="PF01906">
    <property type="entry name" value="YbjQ_1"/>
    <property type="match status" value="1"/>
</dbReference>
<dbReference type="PANTHER" id="PTHR34068">
    <property type="entry name" value="UPF0145 PROTEIN YBJQ"/>
    <property type="match status" value="1"/>
</dbReference>
<dbReference type="EMBL" id="BOMB01000031">
    <property type="protein sequence ID" value="GID14446.1"/>
    <property type="molecule type" value="Genomic_DNA"/>
</dbReference>